<evidence type="ECO:0000313" key="4">
    <source>
        <dbReference type="EMBL" id="SEJ49687.1"/>
    </source>
</evidence>
<dbReference type="InterPro" id="IPR020627">
    <property type="entry name" value="KhpA"/>
</dbReference>
<dbReference type="GO" id="GO:0003723">
    <property type="term" value="F:RNA binding"/>
    <property type="evidence" value="ECO:0007669"/>
    <property type="project" value="UniProtKB-UniRule"/>
</dbReference>
<reference evidence="5" key="1">
    <citation type="submission" date="2016-10" db="EMBL/GenBank/DDBJ databases">
        <authorList>
            <person name="Varghese N."/>
        </authorList>
    </citation>
    <scope>NUCLEOTIDE SEQUENCE [LARGE SCALE GENOMIC DNA]</scope>
    <source>
        <strain evidence="5">DSM 24868</strain>
    </source>
</reference>
<organism evidence="4 5">
    <name type="scientific">Demequina mangrovi</name>
    <dbReference type="NCBI Taxonomy" id="1043493"/>
    <lineage>
        <taxon>Bacteria</taxon>
        <taxon>Bacillati</taxon>
        <taxon>Actinomycetota</taxon>
        <taxon>Actinomycetes</taxon>
        <taxon>Micrococcales</taxon>
        <taxon>Demequinaceae</taxon>
        <taxon>Demequina</taxon>
    </lineage>
</organism>
<comment type="subcellular location">
    <subcellularLocation>
        <location evidence="3">Cytoplasm</location>
    </subcellularLocation>
</comment>
<comment type="function">
    <text evidence="3">A probable RNA-binding protein.</text>
</comment>
<sequence length="76" mass="8476">MVLDALEFLVRSIVRNPDDVRVTERSGRRGTTINVVVHPDDLPRVIGRRGRTATAIRTVVEAISRDDVRVNIVDVA</sequence>
<dbReference type="Pfam" id="PF13083">
    <property type="entry name" value="KH_KhpA-B"/>
    <property type="match status" value="1"/>
</dbReference>
<dbReference type="AlphaFoldDB" id="A0A1H6ZDY9"/>
<dbReference type="OrthoDB" id="9812389at2"/>
<dbReference type="GO" id="GO:0005737">
    <property type="term" value="C:cytoplasm"/>
    <property type="evidence" value="ECO:0007669"/>
    <property type="project" value="UniProtKB-SubCell"/>
</dbReference>
<proteinExistence type="inferred from homology"/>
<dbReference type="STRING" id="1043493.SAMN05421637_2018"/>
<evidence type="ECO:0000313" key="5">
    <source>
        <dbReference type="Proteomes" id="UP000183315"/>
    </source>
</evidence>
<evidence type="ECO:0000256" key="1">
    <source>
        <dbReference type="ARBA" id="ARBA00022490"/>
    </source>
</evidence>
<dbReference type="HAMAP" id="MF_00088">
    <property type="entry name" value="KhpA"/>
    <property type="match status" value="1"/>
</dbReference>
<dbReference type="eggNOG" id="COG1837">
    <property type="taxonomic scope" value="Bacteria"/>
</dbReference>
<dbReference type="RefSeq" id="WP_042215368.1">
    <property type="nucleotide sequence ID" value="NZ_BBLU01000010.1"/>
</dbReference>
<dbReference type="PANTHER" id="PTHR34654">
    <property type="entry name" value="UPF0109 PROTEIN SCO5592"/>
    <property type="match status" value="1"/>
</dbReference>
<accession>A0A1H6ZDY9</accession>
<evidence type="ECO:0000256" key="3">
    <source>
        <dbReference type="HAMAP-Rule" id="MF_00088"/>
    </source>
</evidence>
<keyword evidence="5" id="KW-1185">Reference proteome</keyword>
<keyword evidence="2 3" id="KW-0694">RNA-binding</keyword>
<dbReference type="SUPFAM" id="SSF54814">
    <property type="entry name" value="Prokaryotic type KH domain (KH-domain type II)"/>
    <property type="match status" value="1"/>
</dbReference>
<comment type="similarity">
    <text evidence="3">Belongs to the KhpA RNA-binding protein family.</text>
</comment>
<dbReference type="Gene3D" id="3.30.300.20">
    <property type="match status" value="1"/>
</dbReference>
<dbReference type="EMBL" id="FNZI01000004">
    <property type="protein sequence ID" value="SEJ49687.1"/>
    <property type="molecule type" value="Genomic_DNA"/>
</dbReference>
<protein>
    <recommendedName>
        <fullName evidence="3">RNA-binding protein KhpA</fullName>
    </recommendedName>
    <alternativeName>
        <fullName evidence="3">KH-domain protein A</fullName>
    </alternativeName>
</protein>
<name>A0A1H6ZDY9_9MICO</name>
<evidence type="ECO:0000256" key="2">
    <source>
        <dbReference type="ARBA" id="ARBA00022884"/>
    </source>
</evidence>
<dbReference type="CDD" id="cd22533">
    <property type="entry name" value="KH-II_YlqC-like"/>
    <property type="match status" value="1"/>
</dbReference>
<gene>
    <name evidence="3" type="primary">khpA</name>
    <name evidence="4" type="ORF">SAMN05421637_2018</name>
</gene>
<dbReference type="InterPro" id="IPR015946">
    <property type="entry name" value="KH_dom-like_a/b"/>
</dbReference>
<dbReference type="InterPro" id="IPR009019">
    <property type="entry name" value="KH_sf_prok-type"/>
</dbReference>
<dbReference type="Proteomes" id="UP000183315">
    <property type="component" value="Unassembled WGS sequence"/>
</dbReference>
<keyword evidence="1 3" id="KW-0963">Cytoplasm</keyword>
<dbReference type="PANTHER" id="PTHR34654:SF1">
    <property type="entry name" value="RNA-BINDING PROTEIN KHPA"/>
    <property type="match status" value="1"/>
</dbReference>